<dbReference type="InterPro" id="IPR005103">
    <property type="entry name" value="AA9_LPMO"/>
</dbReference>
<keyword evidence="8" id="KW-0186">Copper</keyword>
<keyword evidence="6" id="KW-0136">Cellulose degradation</keyword>
<evidence type="ECO:0000256" key="17">
    <source>
        <dbReference type="SAM" id="SignalP"/>
    </source>
</evidence>
<evidence type="ECO:0000256" key="9">
    <source>
        <dbReference type="ARBA" id="ARBA00023033"/>
    </source>
</evidence>
<feature type="compositionally biased region" description="Low complexity" evidence="16">
    <location>
        <begin position="269"/>
        <end position="295"/>
    </location>
</feature>
<evidence type="ECO:0000256" key="1">
    <source>
        <dbReference type="ARBA" id="ARBA00001973"/>
    </source>
</evidence>
<evidence type="ECO:0000256" key="15">
    <source>
        <dbReference type="ARBA" id="ARBA00047174"/>
    </source>
</evidence>
<feature type="compositionally biased region" description="Acidic residues" evidence="16">
    <location>
        <begin position="254"/>
        <end position="268"/>
    </location>
</feature>
<evidence type="ECO:0000256" key="5">
    <source>
        <dbReference type="ARBA" id="ARBA00022729"/>
    </source>
</evidence>
<evidence type="ECO:0000256" key="12">
    <source>
        <dbReference type="ARBA" id="ARBA00023326"/>
    </source>
</evidence>
<keyword evidence="9" id="KW-0503">Monooxygenase</keyword>
<comment type="cofactor">
    <cofactor evidence="1">
        <name>Cu(2+)</name>
        <dbReference type="ChEBI" id="CHEBI:29036"/>
    </cofactor>
</comment>
<keyword evidence="7" id="KW-0560">Oxidoreductase</keyword>
<evidence type="ECO:0000256" key="10">
    <source>
        <dbReference type="ARBA" id="ARBA00023157"/>
    </source>
</evidence>
<dbReference type="PANTHER" id="PTHR33353:SF10">
    <property type="entry name" value="ENDO-BETA-1,4-GLUCANASE D"/>
    <property type="match status" value="1"/>
</dbReference>
<organism evidence="19 20">
    <name type="scientific">Ascodesmis nigricans</name>
    <dbReference type="NCBI Taxonomy" id="341454"/>
    <lineage>
        <taxon>Eukaryota</taxon>
        <taxon>Fungi</taxon>
        <taxon>Dikarya</taxon>
        <taxon>Ascomycota</taxon>
        <taxon>Pezizomycotina</taxon>
        <taxon>Pezizomycetes</taxon>
        <taxon>Pezizales</taxon>
        <taxon>Ascodesmidaceae</taxon>
        <taxon>Ascodesmis</taxon>
    </lineage>
</organism>
<dbReference type="GO" id="GO:0004497">
    <property type="term" value="F:monooxygenase activity"/>
    <property type="evidence" value="ECO:0007669"/>
    <property type="project" value="UniProtKB-KW"/>
</dbReference>
<dbReference type="CDD" id="cd21175">
    <property type="entry name" value="LPMO_AA9"/>
    <property type="match status" value="1"/>
</dbReference>
<dbReference type="OrthoDB" id="4849160at2759"/>
<gene>
    <name evidence="19" type="ORF">EX30DRAFT_343302</name>
</gene>
<dbReference type="EC" id="1.14.99.56" evidence="15"/>
<evidence type="ECO:0000256" key="2">
    <source>
        <dbReference type="ARBA" id="ARBA00004613"/>
    </source>
</evidence>
<evidence type="ECO:0000313" key="20">
    <source>
        <dbReference type="Proteomes" id="UP000298138"/>
    </source>
</evidence>
<comment type="similarity">
    <text evidence="13">Belongs to the polysaccharide monooxygenase AA9 family.</text>
</comment>
<keyword evidence="20" id="KW-1185">Reference proteome</keyword>
<accession>A0A4S2MMR3</accession>
<feature type="chain" id="PRO_5020435018" description="lytic cellulose monooxygenase (C4-dehydrogenating)" evidence="17">
    <location>
        <begin position="18"/>
        <end position="378"/>
    </location>
</feature>
<evidence type="ECO:0000256" key="6">
    <source>
        <dbReference type="ARBA" id="ARBA00023001"/>
    </source>
</evidence>
<dbReference type="GO" id="GO:0046872">
    <property type="term" value="F:metal ion binding"/>
    <property type="evidence" value="ECO:0007669"/>
    <property type="project" value="UniProtKB-KW"/>
</dbReference>
<comment type="subcellular location">
    <subcellularLocation>
        <location evidence="2">Secreted</location>
    </subcellularLocation>
</comment>
<dbReference type="STRING" id="341454.A0A4S2MMR3"/>
<keyword evidence="11" id="KW-0119">Carbohydrate metabolism</keyword>
<keyword evidence="4" id="KW-0479">Metal-binding</keyword>
<keyword evidence="12" id="KW-0624">Polysaccharide degradation</keyword>
<sequence length="378" mass="39596">MQTTALLSLALAATASAHGIVSKIVLGSETVESYNPFQDPYMNPAPQRITWAFPSAGNGPVEDVTSRDIVCNIGATPAAISATVAAGSPIQFQWTEWPESHKGPSMTYLANCNGDCSKADPTTLSFFKIQHAGLSSSGRWASDDIIAAGSTVDARIPADIAPGNYILRHELLALHSAHTENGAQFYPMCANLVITGSGSAKPAGVKFPGAYKPTDPGIFVNIYAGEDVKNGKYVIPGPEVYTAGGTTTPTIPEPEPEESTPTIPDEESTTAPTATPTTTIIAPTQPTVAPPQTTTTPPPQPTIAPPLSTTSPSAPIPTPGSGSGRPEIDRNACLDQVNVCIRNAQSKNGGDVSDAIRACERGRERCEKLVRRLVARRV</sequence>
<reference evidence="19 20" key="1">
    <citation type="submission" date="2019-04" db="EMBL/GenBank/DDBJ databases">
        <title>Comparative genomics and transcriptomics to analyze fruiting body development in filamentous ascomycetes.</title>
        <authorList>
            <consortium name="DOE Joint Genome Institute"/>
            <person name="Lutkenhaus R."/>
            <person name="Traeger S."/>
            <person name="Breuer J."/>
            <person name="Kuo A."/>
            <person name="Lipzen A."/>
            <person name="Pangilinan J."/>
            <person name="Dilworth D."/>
            <person name="Sandor L."/>
            <person name="Poggeler S."/>
            <person name="Barry K."/>
            <person name="Grigoriev I.V."/>
            <person name="Nowrousian M."/>
        </authorList>
    </citation>
    <scope>NUCLEOTIDE SEQUENCE [LARGE SCALE GENOMIC DNA]</scope>
    <source>
        <strain evidence="19 20">CBS 389.68</strain>
    </source>
</reference>
<feature type="signal peptide" evidence="17">
    <location>
        <begin position="1"/>
        <end position="17"/>
    </location>
</feature>
<dbReference type="Gene3D" id="2.70.50.70">
    <property type="match status" value="1"/>
</dbReference>
<dbReference type="Pfam" id="PF03443">
    <property type="entry name" value="AA9"/>
    <property type="match status" value="1"/>
</dbReference>
<keyword evidence="3" id="KW-0964">Secreted</keyword>
<dbReference type="Proteomes" id="UP000298138">
    <property type="component" value="Unassembled WGS sequence"/>
</dbReference>
<keyword evidence="10" id="KW-1015">Disulfide bond</keyword>
<feature type="region of interest" description="Disordered" evidence="16">
    <location>
        <begin position="240"/>
        <end position="328"/>
    </location>
</feature>
<dbReference type="PANTHER" id="PTHR33353">
    <property type="entry name" value="PUTATIVE (AFU_ORTHOLOGUE AFUA_1G12560)-RELATED"/>
    <property type="match status" value="1"/>
</dbReference>
<protein>
    <recommendedName>
        <fullName evidence="15">lytic cellulose monooxygenase (C4-dehydrogenating)</fullName>
        <ecNumber evidence="15">1.14.99.56</ecNumber>
    </recommendedName>
</protein>
<proteinExistence type="inferred from homology"/>
<dbReference type="AlphaFoldDB" id="A0A4S2MMR3"/>
<evidence type="ECO:0000256" key="8">
    <source>
        <dbReference type="ARBA" id="ARBA00023008"/>
    </source>
</evidence>
<evidence type="ECO:0000256" key="11">
    <source>
        <dbReference type="ARBA" id="ARBA00023277"/>
    </source>
</evidence>
<evidence type="ECO:0000259" key="18">
    <source>
        <dbReference type="Pfam" id="PF03443"/>
    </source>
</evidence>
<evidence type="ECO:0000256" key="13">
    <source>
        <dbReference type="ARBA" id="ARBA00044502"/>
    </source>
</evidence>
<keyword evidence="5 17" id="KW-0732">Signal</keyword>
<evidence type="ECO:0000256" key="16">
    <source>
        <dbReference type="SAM" id="MobiDB-lite"/>
    </source>
</evidence>
<evidence type="ECO:0000256" key="14">
    <source>
        <dbReference type="ARBA" id="ARBA00045077"/>
    </source>
</evidence>
<evidence type="ECO:0000256" key="3">
    <source>
        <dbReference type="ARBA" id="ARBA00022525"/>
    </source>
</evidence>
<comment type="catalytic activity">
    <reaction evidence="14">
        <text>[(1-&gt;4)-beta-D-glucosyl]n+m + reduced acceptor + O2 = 4-dehydro-beta-D-glucosyl-[(1-&gt;4)-beta-D-glucosyl]n-1 + [(1-&gt;4)-beta-D-glucosyl]m + acceptor + H2O.</text>
        <dbReference type="EC" id="1.14.99.56"/>
    </reaction>
</comment>
<evidence type="ECO:0000313" key="19">
    <source>
        <dbReference type="EMBL" id="TGZ78401.1"/>
    </source>
</evidence>
<evidence type="ECO:0000256" key="7">
    <source>
        <dbReference type="ARBA" id="ARBA00023002"/>
    </source>
</evidence>
<dbReference type="InParanoid" id="A0A4S2MMR3"/>
<dbReference type="EMBL" id="ML220142">
    <property type="protein sequence ID" value="TGZ78401.1"/>
    <property type="molecule type" value="Genomic_DNA"/>
</dbReference>
<feature type="domain" description="Auxiliary Activity family 9 catalytic" evidence="18">
    <location>
        <begin position="18"/>
        <end position="226"/>
    </location>
</feature>
<evidence type="ECO:0000256" key="4">
    <source>
        <dbReference type="ARBA" id="ARBA00022723"/>
    </source>
</evidence>
<dbReference type="GO" id="GO:0030245">
    <property type="term" value="P:cellulose catabolic process"/>
    <property type="evidence" value="ECO:0007669"/>
    <property type="project" value="UniProtKB-KW"/>
</dbReference>
<dbReference type="InterPro" id="IPR049892">
    <property type="entry name" value="AA9"/>
</dbReference>
<name>A0A4S2MMR3_9PEZI</name>
<dbReference type="GO" id="GO:0005576">
    <property type="term" value="C:extracellular region"/>
    <property type="evidence" value="ECO:0007669"/>
    <property type="project" value="UniProtKB-SubCell"/>
</dbReference>